<evidence type="ECO:0000256" key="2">
    <source>
        <dbReference type="ARBA" id="ARBA00022692"/>
    </source>
</evidence>
<comment type="caution">
    <text evidence="7">The sequence shown here is derived from an EMBL/GenBank/DDBJ whole genome shotgun (WGS) entry which is preliminary data.</text>
</comment>
<dbReference type="PANTHER" id="PTHR34292">
    <property type="entry name" value="OUTER SPORE WALL PROTEIN LDS1"/>
    <property type="match status" value="1"/>
</dbReference>
<dbReference type="Proteomes" id="UP000738325">
    <property type="component" value="Unassembled WGS sequence"/>
</dbReference>
<dbReference type="InterPro" id="IPR059112">
    <property type="entry name" value="CysZ/EI24"/>
</dbReference>
<gene>
    <name evidence="7" type="ORF">BGZ99_005033</name>
</gene>
<keyword evidence="8" id="KW-1185">Reference proteome</keyword>
<proteinExistence type="predicted"/>
<dbReference type="InterPro" id="IPR052786">
    <property type="entry name" value="Spore_wall_assembly"/>
</dbReference>
<feature type="transmembrane region" description="Helical" evidence="6">
    <location>
        <begin position="123"/>
        <end position="142"/>
    </location>
</feature>
<evidence type="ECO:0000313" key="8">
    <source>
        <dbReference type="Proteomes" id="UP000738325"/>
    </source>
</evidence>
<feature type="transmembrane region" description="Helical" evidence="6">
    <location>
        <begin position="149"/>
        <end position="168"/>
    </location>
</feature>
<protein>
    <submittedName>
        <fullName evidence="7">Uncharacterized protein</fullName>
    </submittedName>
</protein>
<name>A0A9P6RXH5_9FUNG</name>
<reference evidence="7" key="1">
    <citation type="journal article" date="2020" name="Fungal Divers.">
        <title>Resolving the Mortierellaceae phylogeny through synthesis of multi-gene phylogenetics and phylogenomics.</title>
        <authorList>
            <person name="Vandepol N."/>
            <person name="Liber J."/>
            <person name="Desiro A."/>
            <person name="Na H."/>
            <person name="Kennedy M."/>
            <person name="Barry K."/>
            <person name="Grigoriev I.V."/>
            <person name="Miller A.N."/>
            <person name="O'Donnell K."/>
            <person name="Stajich J.E."/>
            <person name="Bonito G."/>
        </authorList>
    </citation>
    <scope>NUCLEOTIDE SEQUENCE</scope>
    <source>
        <strain evidence="7">REB-010B</strain>
    </source>
</reference>
<evidence type="ECO:0000256" key="5">
    <source>
        <dbReference type="SAM" id="MobiDB-lite"/>
    </source>
</evidence>
<dbReference type="Pfam" id="PF07264">
    <property type="entry name" value="EI24"/>
    <property type="match status" value="1"/>
</dbReference>
<keyword evidence="4 6" id="KW-0472">Membrane</keyword>
<evidence type="ECO:0000256" key="4">
    <source>
        <dbReference type="ARBA" id="ARBA00023136"/>
    </source>
</evidence>
<evidence type="ECO:0000313" key="7">
    <source>
        <dbReference type="EMBL" id="KAG0328554.1"/>
    </source>
</evidence>
<dbReference type="AlphaFoldDB" id="A0A9P6RXH5"/>
<feature type="compositionally biased region" description="Polar residues" evidence="5">
    <location>
        <begin position="291"/>
        <end position="300"/>
    </location>
</feature>
<keyword evidence="3 6" id="KW-1133">Transmembrane helix</keyword>
<organism evidence="7 8">
    <name type="scientific">Dissophora globulifera</name>
    <dbReference type="NCBI Taxonomy" id="979702"/>
    <lineage>
        <taxon>Eukaryota</taxon>
        <taxon>Fungi</taxon>
        <taxon>Fungi incertae sedis</taxon>
        <taxon>Mucoromycota</taxon>
        <taxon>Mortierellomycotina</taxon>
        <taxon>Mortierellomycetes</taxon>
        <taxon>Mortierellales</taxon>
        <taxon>Mortierellaceae</taxon>
        <taxon>Dissophora</taxon>
    </lineage>
</organism>
<feature type="transmembrane region" description="Helical" evidence="6">
    <location>
        <begin position="27"/>
        <end position="50"/>
    </location>
</feature>
<evidence type="ECO:0000256" key="3">
    <source>
        <dbReference type="ARBA" id="ARBA00022989"/>
    </source>
</evidence>
<dbReference type="PANTHER" id="PTHR34292:SF2">
    <property type="entry name" value="OUTER SPORE WALL PROTEIN LDS1"/>
    <property type="match status" value="1"/>
</dbReference>
<dbReference type="OrthoDB" id="10012223at2759"/>
<evidence type="ECO:0000256" key="6">
    <source>
        <dbReference type="SAM" id="Phobius"/>
    </source>
</evidence>
<dbReference type="EMBL" id="JAAAIP010000032">
    <property type="protein sequence ID" value="KAG0328554.1"/>
    <property type="molecule type" value="Genomic_DNA"/>
</dbReference>
<keyword evidence="2 6" id="KW-0812">Transmembrane</keyword>
<comment type="subcellular location">
    <subcellularLocation>
        <location evidence="1">Membrane</location>
        <topology evidence="1">Multi-pass membrane protein</topology>
    </subcellularLocation>
</comment>
<accession>A0A9P6RXH5</accession>
<evidence type="ECO:0000256" key="1">
    <source>
        <dbReference type="ARBA" id="ARBA00004141"/>
    </source>
</evidence>
<sequence length="325" mass="36449">MPPKAPWLYPIHGITYFLSNPGLWPRVILPFLVLLAITIALLGLAFTYLLPWNVDFLTRHSWPSWIAYIASVVFTLLEAALGSLIAYLALMPLWEDALFDAVLRTRKLGYIVDAAHGDYRTCVNGVVASLYVILFQSIVLLLSQVISLIVLLPLHVIPVIGTVIYCYLNGWVMAFAKRIHNDVELCKMSVNQSRKYAWKHRTEFCEFGGVAVFLEMMPLINLLFFWTNIVGVALWVADEIEEARRQDHIASRTAAGQDPSGSHYVTFHPYDSSAPGLPTEPLLGAHAYSSYGGSQTQAHAPQNQPPPYNVQQQQQQQKKKTQPSV</sequence>
<feature type="transmembrane region" description="Helical" evidence="6">
    <location>
        <begin position="62"/>
        <end position="90"/>
    </location>
</feature>
<feature type="region of interest" description="Disordered" evidence="5">
    <location>
        <begin position="283"/>
        <end position="325"/>
    </location>
</feature>